<accession>A0A9P0YPC8</accession>
<protein>
    <submittedName>
        <fullName evidence="2">Uncharacterized protein</fullName>
    </submittedName>
</protein>
<name>A0A9P0YPC8_CUSEU</name>
<keyword evidence="1" id="KW-0812">Transmembrane</keyword>
<feature type="non-terminal residue" evidence="2">
    <location>
        <position position="116"/>
    </location>
</feature>
<dbReference type="EMBL" id="CAMAPE010000006">
    <property type="protein sequence ID" value="CAH9070515.1"/>
    <property type="molecule type" value="Genomic_DNA"/>
</dbReference>
<proteinExistence type="predicted"/>
<evidence type="ECO:0000256" key="1">
    <source>
        <dbReference type="SAM" id="Phobius"/>
    </source>
</evidence>
<gene>
    <name evidence="2" type="ORF">CEURO_LOCUS3666</name>
</gene>
<keyword evidence="1" id="KW-0472">Membrane</keyword>
<keyword evidence="1" id="KW-1133">Transmembrane helix</keyword>
<evidence type="ECO:0000313" key="2">
    <source>
        <dbReference type="EMBL" id="CAH9070515.1"/>
    </source>
</evidence>
<reference evidence="2" key="1">
    <citation type="submission" date="2022-07" db="EMBL/GenBank/DDBJ databases">
        <authorList>
            <person name="Macas J."/>
            <person name="Novak P."/>
            <person name="Neumann P."/>
        </authorList>
    </citation>
    <scope>NUCLEOTIDE SEQUENCE</scope>
</reference>
<organism evidence="2 3">
    <name type="scientific">Cuscuta europaea</name>
    <name type="common">European dodder</name>
    <dbReference type="NCBI Taxonomy" id="41803"/>
    <lineage>
        <taxon>Eukaryota</taxon>
        <taxon>Viridiplantae</taxon>
        <taxon>Streptophyta</taxon>
        <taxon>Embryophyta</taxon>
        <taxon>Tracheophyta</taxon>
        <taxon>Spermatophyta</taxon>
        <taxon>Magnoliopsida</taxon>
        <taxon>eudicotyledons</taxon>
        <taxon>Gunneridae</taxon>
        <taxon>Pentapetalae</taxon>
        <taxon>asterids</taxon>
        <taxon>lamiids</taxon>
        <taxon>Solanales</taxon>
        <taxon>Convolvulaceae</taxon>
        <taxon>Cuscuteae</taxon>
        <taxon>Cuscuta</taxon>
        <taxon>Cuscuta subgen. Cuscuta</taxon>
    </lineage>
</organism>
<dbReference type="AlphaFoldDB" id="A0A9P0YPC8"/>
<dbReference type="Proteomes" id="UP001152484">
    <property type="component" value="Unassembled WGS sequence"/>
</dbReference>
<keyword evidence="3" id="KW-1185">Reference proteome</keyword>
<sequence length="116" mass="13746">MAIGDKYSTLLFLSQIVDRGEFDSPNHIHPQIVGLSLFLSSRFERFEHMPTSWVSSNGKCVLLKICLKTFDLFILIFNFWGLIYFVVFFVKMEHFFIHSLLRIEYYFLLMYITGIC</sequence>
<comment type="caution">
    <text evidence="2">The sequence shown here is derived from an EMBL/GenBank/DDBJ whole genome shotgun (WGS) entry which is preliminary data.</text>
</comment>
<evidence type="ECO:0000313" key="3">
    <source>
        <dbReference type="Proteomes" id="UP001152484"/>
    </source>
</evidence>
<feature type="transmembrane region" description="Helical" evidence="1">
    <location>
        <begin position="72"/>
        <end position="90"/>
    </location>
</feature>